<evidence type="ECO:0000256" key="1">
    <source>
        <dbReference type="SAM" id="MobiDB-lite"/>
    </source>
</evidence>
<feature type="region of interest" description="Disordered" evidence="1">
    <location>
        <begin position="1"/>
        <end position="101"/>
    </location>
</feature>
<protein>
    <submittedName>
        <fullName evidence="2">Uncharacterized protein</fullName>
    </submittedName>
</protein>
<reference evidence="2" key="1">
    <citation type="submission" date="2020-02" db="EMBL/GenBank/DDBJ databases">
        <authorList>
            <person name="Meier V. D."/>
        </authorList>
    </citation>
    <scope>NUCLEOTIDE SEQUENCE</scope>
    <source>
        <strain evidence="2">AVDCRST_MAG59</strain>
    </source>
</reference>
<sequence>GGRLPPAAPSNADPTQPPPRGVLRRHRHGRPWPGQAACEGHRMHRGRLAPTAIRRPLGGRSLLAPLRRRELRRSRSRHGAVRHTLRSRPGTPAAHGRSAHV</sequence>
<evidence type="ECO:0000313" key="2">
    <source>
        <dbReference type="EMBL" id="CAA9560951.1"/>
    </source>
</evidence>
<feature type="non-terminal residue" evidence="2">
    <location>
        <position position="101"/>
    </location>
</feature>
<organism evidence="2">
    <name type="scientific">uncultured Thermomicrobiales bacterium</name>
    <dbReference type="NCBI Taxonomy" id="1645740"/>
    <lineage>
        <taxon>Bacteria</taxon>
        <taxon>Pseudomonadati</taxon>
        <taxon>Thermomicrobiota</taxon>
        <taxon>Thermomicrobia</taxon>
        <taxon>Thermomicrobiales</taxon>
        <taxon>environmental samples</taxon>
    </lineage>
</organism>
<proteinExistence type="predicted"/>
<feature type="non-terminal residue" evidence="2">
    <location>
        <position position="1"/>
    </location>
</feature>
<dbReference type="AlphaFoldDB" id="A0A6J4UXA8"/>
<gene>
    <name evidence="2" type="ORF">AVDCRST_MAG59-2581</name>
</gene>
<dbReference type="EMBL" id="CADCWF010000160">
    <property type="protein sequence ID" value="CAA9560951.1"/>
    <property type="molecule type" value="Genomic_DNA"/>
</dbReference>
<accession>A0A6J4UXA8</accession>
<feature type="compositionally biased region" description="Basic residues" evidence="1">
    <location>
        <begin position="69"/>
        <end position="86"/>
    </location>
</feature>
<name>A0A6J4UXA8_9BACT</name>